<protein>
    <submittedName>
        <fullName evidence="1">Uncharacterized protein</fullName>
    </submittedName>
</protein>
<keyword evidence="2" id="KW-1185">Reference proteome</keyword>
<sequence length="70" mass="7894">MPSPHRLNDTVPQCLPHLVWGLLDVLPDTFDKIPETLDAESKKDIVSRIEHAMTVREWAVRTAADDGSEE</sequence>
<dbReference type="KEGG" id="sfiy:F0344_12075"/>
<evidence type="ECO:0000313" key="2">
    <source>
        <dbReference type="Proteomes" id="UP000515307"/>
    </source>
</evidence>
<dbReference type="Proteomes" id="UP000515307">
    <property type="component" value="Chromosome"/>
</dbReference>
<dbReference type="EMBL" id="CP045702">
    <property type="protein sequence ID" value="QNE79197.1"/>
    <property type="molecule type" value="Genomic_DNA"/>
</dbReference>
<name>A0A7G7BV32_9ACTN</name>
<organism evidence="1 2">
    <name type="scientific">Streptomyces finlayi</name>
    <dbReference type="NCBI Taxonomy" id="67296"/>
    <lineage>
        <taxon>Bacteria</taxon>
        <taxon>Bacillati</taxon>
        <taxon>Actinomycetota</taxon>
        <taxon>Actinomycetes</taxon>
        <taxon>Kitasatosporales</taxon>
        <taxon>Streptomycetaceae</taxon>
        <taxon>Streptomyces</taxon>
    </lineage>
</organism>
<proteinExistence type="predicted"/>
<gene>
    <name evidence="1" type="ORF">F0344_12075</name>
</gene>
<reference evidence="2" key="1">
    <citation type="submission" date="2019-10" db="EMBL/GenBank/DDBJ databases">
        <title>Antimicrobial potential of Antarctic Bacteria.</title>
        <authorList>
            <person name="Benaud N."/>
            <person name="Edwards R.J."/>
            <person name="Ferrari B.C."/>
        </authorList>
    </citation>
    <scope>NUCLEOTIDE SEQUENCE [LARGE SCALE GENOMIC DNA]</scope>
    <source>
        <strain evidence="2">NBSH44</strain>
    </source>
</reference>
<dbReference type="AlphaFoldDB" id="A0A7G7BV32"/>
<accession>A0A7G7BV32</accession>
<evidence type="ECO:0000313" key="1">
    <source>
        <dbReference type="EMBL" id="QNE79197.1"/>
    </source>
</evidence>